<gene>
    <name evidence="2" type="ORF">CSKR_200490</name>
</gene>
<organism evidence="2 3">
    <name type="scientific">Clonorchis sinensis</name>
    <name type="common">Chinese liver fluke</name>
    <dbReference type="NCBI Taxonomy" id="79923"/>
    <lineage>
        <taxon>Eukaryota</taxon>
        <taxon>Metazoa</taxon>
        <taxon>Spiralia</taxon>
        <taxon>Lophotrochozoa</taxon>
        <taxon>Platyhelminthes</taxon>
        <taxon>Trematoda</taxon>
        <taxon>Digenea</taxon>
        <taxon>Opisthorchiida</taxon>
        <taxon>Opisthorchiata</taxon>
        <taxon>Opisthorchiidae</taxon>
        <taxon>Clonorchis</taxon>
    </lineage>
</organism>
<dbReference type="AlphaFoldDB" id="A0A8T1MDY6"/>
<feature type="region of interest" description="Disordered" evidence="1">
    <location>
        <begin position="80"/>
        <end position="101"/>
    </location>
</feature>
<name>A0A8T1MDY6_CLOSI</name>
<evidence type="ECO:0000313" key="2">
    <source>
        <dbReference type="EMBL" id="KAG5447363.1"/>
    </source>
</evidence>
<dbReference type="Proteomes" id="UP000286415">
    <property type="component" value="Unassembled WGS sequence"/>
</dbReference>
<sequence>MGSKIRMKVFDVAELGHFMPRGKKKLLHPPLTFLHPPFSKPLSEVVRVASSDQYPTVKTASTEEKCTWINPDFSLSARSFFPKGGRRPPVQRNSPKPPLEFIEDPIDQVMTNPDENPTERCPLFPLTSPEKPFVGRQMLVKETPEYQR</sequence>
<reference evidence="2 3" key="1">
    <citation type="journal article" date="2018" name="Biotechnol. Adv.">
        <title>Improved genomic resources and new bioinformatic workflow for the carcinogenic parasite Clonorchis sinensis: Biotechnological implications.</title>
        <authorList>
            <person name="Wang D."/>
            <person name="Korhonen P.K."/>
            <person name="Gasser R.B."/>
            <person name="Young N.D."/>
        </authorList>
    </citation>
    <scope>NUCLEOTIDE SEQUENCE [LARGE SCALE GENOMIC DNA]</scope>
    <source>
        <strain evidence="2">Cs-k2</strain>
    </source>
</reference>
<keyword evidence="3" id="KW-1185">Reference proteome</keyword>
<protein>
    <submittedName>
        <fullName evidence="2">Uncharacterized protein</fullName>
    </submittedName>
</protein>
<proteinExistence type="predicted"/>
<dbReference type="OrthoDB" id="6239151at2759"/>
<reference evidence="2 3" key="2">
    <citation type="journal article" date="2021" name="Genomics">
        <title>High-quality reference genome for Clonorchis sinensis.</title>
        <authorList>
            <person name="Young N.D."/>
            <person name="Stroehlein A.J."/>
            <person name="Kinkar L."/>
            <person name="Wang T."/>
            <person name="Sohn W.M."/>
            <person name="Chang B.C.H."/>
            <person name="Kaur P."/>
            <person name="Weisz D."/>
            <person name="Dudchenko O."/>
            <person name="Aiden E.L."/>
            <person name="Korhonen P.K."/>
            <person name="Gasser R.B."/>
        </authorList>
    </citation>
    <scope>NUCLEOTIDE SEQUENCE [LARGE SCALE GENOMIC DNA]</scope>
    <source>
        <strain evidence="2">Cs-k2</strain>
    </source>
</reference>
<accession>A0A8T1MDY6</accession>
<dbReference type="EMBL" id="NIRI02000042">
    <property type="protein sequence ID" value="KAG5447363.1"/>
    <property type="molecule type" value="Genomic_DNA"/>
</dbReference>
<evidence type="ECO:0000256" key="1">
    <source>
        <dbReference type="SAM" id="MobiDB-lite"/>
    </source>
</evidence>
<evidence type="ECO:0000313" key="3">
    <source>
        <dbReference type="Proteomes" id="UP000286415"/>
    </source>
</evidence>
<comment type="caution">
    <text evidence="2">The sequence shown here is derived from an EMBL/GenBank/DDBJ whole genome shotgun (WGS) entry which is preliminary data.</text>
</comment>